<evidence type="ECO:0000313" key="2">
    <source>
        <dbReference type="Proteomes" id="UP000198324"/>
    </source>
</evidence>
<name>A0A239CQ96_9BACT</name>
<gene>
    <name evidence="1" type="ORF">SAMN04488503_3238</name>
</gene>
<dbReference type="EMBL" id="FZOC01000008">
    <property type="protein sequence ID" value="SNS21841.1"/>
    <property type="molecule type" value="Genomic_DNA"/>
</dbReference>
<accession>A0A239CQ96</accession>
<dbReference type="Proteomes" id="UP000198324">
    <property type="component" value="Unassembled WGS sequence"/>
</dbReference>
<proteinExistence type="predicted"/>
<dbReference type="RefSeq" id="WP_179217080.1">
    <property type="nucleotide sequence ID" value="NZ_FZOC01000008.1"/>
</dbReference>
<evidence type="ECO:0000313" key="1">
    <source>
        <dbReference type="EMBL" id="SNS21841.1"/>
    </source>
</evidence>
<reference evidence="1 2" key="1">
    <citation type="submission" date="2017-06" db="EMBL/GenBank/DDBJ databases">
        <authorList>
            <person name="Kim H.J."/>
            <person name="Triplett B.A."/>
        </authorList>
    </citation>
    <scope>NUCLEOTIDE SEQUENCE [LARGE SCALE GENOMIC DNA]</scope>
    <source>
        <strain evidence="1 2">DSM 13116</strain>
    </source>
</reference>
<organism evidence="1 2">
    <name type="scientific">Humidesulfovibrio mexicanus</name>
    <dbReference type="NCBI Taxonomy" id="147047"/>
    <lineage>
        <taxon>Bacteria</taxon>
        <taxon>Pseudomonadati</taxon>
        <taxon>Thermodesulfobacteriota</taxon>
        <taxon>Desulfovibrionia</taxon>
        <taxon>Desulfovibrionales</taxon>
        <taxon>Desulfovibrionaceae</taxon>
        <taxon>Humidesulfovibrio</taxon>
    </lineage>
</organism>
<keyword evidence="2" id="KW-1185">Reference proteome</keyword>
<protein>
    <submittedName>
        <fullName evidence="1">Uncharacterized protein</fullName>
    </submittedName>
</protein>
<sequence>MAEPKKLPPLPAGAPGHNAFRYKEQFGVVVICRDEAEHKHVFERLAAQGYKLKAVRV</sequence>
<dbReference type="AlphaFoldDB" id="A0A239CQ96"/>